<keyword evidence="1" id="KW-0472">Membrane</keyword>
<sequence>MDEMAQNPSSFDKETQKAKRQQAKKSVAKWLVVLGTVLAIVLASSTYLLEPILSSQHVRYLQVTEVAIIGFFAIQLITSVSYNIYVRDRI</sequence>
<feature type="transmembrane region" description="Helical" evidence="1">
    <location>
        <begin position="60"/>
        <end position="85"/>
    </location>
</feature>
<feature type="transmembrane region" description="Helical" evidence="1">
    <location>
        <begin position="27"/>
        <end position="48"/>
    </location>
</feature>
<reference evidence="2 3" key="1">
    <citation type="journal article" date="2012" name="Environ. Microbiol.">
        <title>The genome of the ammonia-oxidizing Candidatus Nitrososphaera gargensis: insights into metabolic versatility and environmental adaptations.</title>
        <authorList>
            <person name="Spang A."/>
            <person name="Poehlein A."/>
            <person name="Offre P."/>
            <person name="Zumbragel S."/>
            <person name="Haider S."/>
            <person name="Rychlik N."/>
            <person name="Nowka B."/>
            <person name="Schmeisser C."/>
            <person name="Lebedeva E.V."/>
            <person name="Rattei T."/>
            <person name="Bohm C."/>
            <person name="Schmid M."/>
            <person name="Galushko A."/>
            <person name="Hatzenpichler R."/>
            <person name="Weinmaier T."/>
            <person name="Daniel R."/>
            <person name="Schleper C."/>
            <person name="Spieck E."/>
            <person name="Streit W."/>
            <person name="Wagner M."/>
        </authorList>
    </citation>
    <scope>NUCLEOTIDE SEQUENCE [LARGE SCALE GENOMIC DNA]</scope>
    <source>
        <strain evidence="3">Ga9.2</strain>
    </source>
</reference>
<gene>
    <name evidence="2" type="ordered locus">Ngar_c22500</name>
</gene>
<organism evidence="2 3">
    <name type="scientific">Nitrososphaera gargensis (strain Ga9.2)</name>
    <dbReference type="NCBI Taxonomy" id="1237085"/>
    <lineage>
        <taxon>Archaea</taxon>
        <taxon>Nitrososphaerota</taxon>
        <taxon>Nitrososphaeria</taxon>
        <taxon>Nitrososphaerales</taxon>
        <taxon>Nitrososphaeraceae</taxon>
        <taxon>Nitrososphaera</taxon>
    </lineage>
</organism>
<evidence type="ECO:0000313" key="2">
    <source>
        <dbReference type="EMBL" id="AFU59180.1"/>
    </source>
</evidence>
<keyword evidence="1" id="KW-1133">Transmembrane helix</keyword>
<dbReference type="KEGG" id="nga:Ngar_c22500"/>
<name>K0IH40_NITGG</name>
<dbReference type="AlphaFoldDB" id="K0IH40"/>
<proteinExistence type="predicted"/>
<dbReference type="BioCyc" id="CNIT1237085:G1324-2248-MONOMER"/>
<dbReference type="InParanoid" id="K0IH40"/>
<dbReference type="EMBL" id="CP002408">
    <property type="protein sequence ID" value="AFU59180.1"/>
    <property type="molecule type" value="Genomic_DNA"/>
</dbReference>
<dbReference type="STRING" id="1237085.Ngar_c22500"/>
<keyword evidence="1" id="KW-0812">Transmembrane</keyword>
<evidence type="ECO:0000256" key="1">
    <source>
        <dbReference type="SAM" id="Phobius"/>
    </source>
</evidence>
<accession>K0IH40</accession>
<keyword evidence="3" id="KW-1185">Reference proteome</keyword>
<evidence type="ECO:0000313" key="3">
    <source>
        <dbReference type="Proteomes" id="UP000008037"/>
    </source>
</evidence>
<dbReference type="HOGENOM" id="CLU_2433965_0_0_2"/>
<dbReference type="Proteomes" id="UP000008037">
    <property type="component" value="Chromosome"/>
</dbReference>
<protein>
    <submittedName>
        <fullName evidence="2">Uncharacterized protein</fullName>
    </submittedName>
</protein>